<protein>
    <recommendedName>
        <fullName evidence="4">Beta propeller domain-containing protein</fullName>
    </recommendedName>
</protein>
<dbReference type="InterPro" id="IPR019198">
    <property type="entry name" value="Beta_propeller_containing"/>
</dbReference>
<dbReference type="Pfam" id="PF09826">
    <property type="entry name" value="Beta_propel"/>
    <property type="match status" value="1"/>
</dbReference>
<feature type="signal peptide" evidence="1">
    <location>
        <begin position="1"/>
        <end position="23"/>
    </location>
</feature>
<keyword evidence="3" id="KW-1185">Reference proteome</keyword>
<organism evidence="2 3">
    <name type="scientific">Luteimonas gilva</name>
    <dbReference type="NCBI Taxonomy" id="2572684"/>
    <lineage>
        <taxon>Bacteria</taxon>
        <taxon>Pseudomonadati</taxon>
        <taxon>Pseudomonadota</taxon>
        <taxon>Gammaproteobacteria</taxon>
        <taxon>Lysobacterales</taxon>
        <taxon>Lysobacteraceae</taxon>
        <taxon>Luteimonas</taxon>
    </lineage>
</organism>
<dbReference type="Proteomes" id="UP000308707">
    <property type="component" value="Unassembled WGS sequence"/>
</dbReference>
<sequence length="654" mass="71885">MPRIFPFLFGLLLLAACDGVATAAAHSAPDTQPRKTLRAFSGEGEFDRLLKRWRAQADARRKEVAKQAAMAPPPPPAPTVALMAPGAVAEAKSLDSVAGNAAADKEESITNVQTAGVDEGGIVKRHGDHLVILRRGRLFTVRIGGDALRPVSTVDAYAPGTDPSGAWYDEMLVSDDTVVVIGYSYARGGTEIGLFDIARDGGLKYRATYHLRSNDYYSSRNYASRLIGDKLIFYTPMRLNAWNAGSDDFYPAVRRWHKDATPQEFRRILPATRIYRSADELNPFEGAALHTVSICDLGRAEMRCESSAVLGPQGRVFYVSADSVFVWTTHYDRDQRRPYRSAVFRIPLDGAAPSALRTSGSPIDQLSFLQDAKGFLNVLVSAHGDGEGMWRAESKRGDMALLRVRLRDFGDGSAAAPASAYTPLLNAGDSEVQNRFIGDWLVYGSAPYRWRDPSAAGAHPMLYAIRYADRMPLQQIDLGHGAERIEAMGGDAVIVGGSGKDLHFTSLKLGPRTANKRSVFVQRDAAQGESRTHGFFYRAETERQGIVGLPIVGAARSNSMQRYLDQTASVLYLRNRDLKLGRMGQLDARAERAVDDGCKASCVDWYGDARPIFIGERVFALLGYELVEGRIDGERIRERRRTDFAPKRAIAVAR</sequence>
<evidence type="ECO:0000313" key="2">
    <source>
        <dbReference type="EMBL" id="TKR30600.1"/>
    </source>
</evidence>
<evidence type="ECO:0000313" key="3">
    <source>
        <dbReference type="Proteomes" id="UP000308707"/>
    </source>
</evidence>
<proteinExistence type="predicted"/>
<dbReference type="PROSITE" id="PS51257">
    <property type="entry name" value="PROKAR_LIPOPROTEIN"/>
    <property type="match status" value="1"/>
</dbReference>
<comment type="caution">
    <text evidence="2">The sequence shown here is derived from an EMBL/GenBank/DDBJ whole genome shotgun (WGS) entry which is preliminary data.</text>
</comment>
<feature type="chain" id="PRO_5020211602" description="Beta propeller domain-containing protein" evidence="1">
    <location>
        <begin position="24"/>
        <end position="654"/>
    </location>
</feature>
<name>A0A4U5JLR9_9GAMM</name>
<accession>A0A4U5JLR9</accession>
<evidence type="ECO:0000256" key="1">
    <source>
        <dbReference type="SAM" id="SignalP"/>
    </source>
</evidence>
<keyword evidence="1" id="KW-0732">Signal</keyword>
<dbReference type="EMBL" id="SZUA01000002">
    <property type="protein sequence ID" value="TKR30600.1"/>
    <property type="molecule type" value="Genomic_DNA"/>
</dbReference>
<dbReference type="AlphaFoldDB" id="A0A4U5JLR9"/>
<gene>
    <name evidence="2" type="ORF">FCE95_10840</name>
</gene>
<evidence type="ECO:0008006" key="4">
    <source>
        <dbReference type="Google" id="ProtNLM"/>
    </source>
</evidence>
<reference evidence="2 3" key="1">
    <citation type="submission" date="2019-04" db="EMBL/GenBank/DDBJ databases">
        <title>Reference strain of H23.</title>
        <authorList>
            <person name="Luo X."/>
        </authorList>
    </citation>
    <scope>NUCLEOTIDE SEQUENCE [LARGE SCALE GENOMIC DNA]</scope>
    <source>
        <strain evidence="2 3">H23</strain>
    </source>
</reference>
<dbReference type="OrthoDB" id="7439267at2"/>
<dbReference type="RefSeq" id="WP_137267030.1">
    <property type="nucleotide sequence ID" value="NZ_SZUA01000002.1"/>
</dbReference>